<dbReference type="RefSeq" id="WP_099791004.1">
    <property type="nucleotide sequence ID" value="NZ_JBHLYV010000019.1"/>
</dbReference>
<keyword evidence="8" id="KW-0624">Polysaccharide degradation</keyword>
<feature type="active site" description="Proton donor" evidence="9">
    <location>
        <position position="177"/>
    </location>
</feature>
<evidence type="ECO:0000256" key="4">
    <source>
        <dbReference type="ARBA" id="ARBA00022801"/>
    </source>
</evidence>
<dbReference type="Pfam" id="PF00232">
    <property type="entry name" value="Glyco_hydro_1"/>
    <property type="match status" value="1"/>
</dbReference>
<dbReference type="InterPro" id="IPR017736">
    <property type="entry name" value="Glyco_hydro_1_beta-glucosidase"/>
</dbReference>
<feature type="active site" description="Nucleophile" evidence="9">
    <location>
        <position position="364"/>
    </location>
</feature>
<dbReference type="GO" id="GO:0008422">
    <property type="term" value="F:beta-glucosidase activity"/>
    <property type="evidence" value="ECO:0007669"/>
    <property type="project" value="UniProtKB-EC"/>
</dbReference>
<evidence type="ECO:0000256" key="3">
    <source>
        <dbReference type="ARBA" id="ARBA00012744"/>
    </source>
</evidence>
<evidence type="ECO:0000256" key="5">
    <source>
        <dbReference type="ARBA" id="ARBA00023001"/>
    </source>
</evidence>
<evidence type="ECO:0000256" key="2">
    <source>
        <dbReference type="ARBA" id="ARBA00010838"/>
    </source>
</evidence>
<name>A0A2G8TBX0_9BURK</name>
<feature type="binding site" evidence="10">
    <location>
        <position position="132"/>
    </location>
    <ligand>
        <name>substrate</name>
    </ligand>
</feature>
<dbReference type="PANTHER" id="PTHR10353:SF36">
    <property type="entry name" value="LP05116P"/>
    <property type="match status" value="1"/>
</dbReference>
<dbReference type="GO" id="GO:0030245">
    <property type="term" value="P:cellulose catabolic process"/>
    <property type="evidence" value="ECO:0007669"/>
    <property type="project" value="UniProtKB-KW"/>
</dbReference>
<evidence type="ECO:0000256" key="9">
    <source>
        <dbReference type="PIRSR" id="PIRSR617736-1"/>
    </source>
</evidence>
<dbReference type="AlphaFoldDB" id="A0A2G8TBX0"/>
<dbReference type="PROSITE" id="PS00653">
    <property type="entry name" value="GLYCOSYL_HYDROL_F1_2"/>
    <property type="match status" value="1"/>
</dbReference>
<dbReference type="PANTHER" id="PTHR10353">
    <property type="entry name" value="GLYCOSYL HYDROLASE"/>
    <property type="match status" value="1"/>
</dbReference>
<dbReference type="InterPro" id="IPR033132">
    <property type="entry name" value="GH_1_N_CS"/>
</dbReference>
<dbReference type="InterPro" id="IPR001360">
    <property type="entry name" value="Glyco_hydro_1"/>
</dbReference>
<sequence>MTTPSCPAFQAPVRSDFADDFLWGSATSSYQIEGATGEDGRAESIWDRFAATPGKVRDGATGQVACDHYHRWPQDLDLARDMGMRAYRFSIAWPRIFSAVGGAPNQKGLDFYSRLVDGMLERGLQPWATLYHWDLPQYLQDEGGWNARATVDAYLEFADVMTRRLGDRVKHWITHNEPWCTAIIGNYEGLHAPGLTDFKTALQVCHHVLLSHGKAVPLIRANVPDAQVGIALSLHPVRAAGDSAADQAALARHDGLRYRWFLDPLFGRGYPQATLDQVGAAAPRVEDGDMAAIAVATDFLGVNYYFPETIQDAPGSGPLNAVVAAPEAGSETTALGWPVAPDGLPELLARIEADYHPGPIYITENGSCYDDTVEADGAVLDVGRRDYLQRHLAALKQAIDGGVPVKGYFAWSLIDNFEWAEGYRRRFGLVHVDYTTQQRRLKASGQWYGQFLKREGNAKSRAES</sequence>
<feature type="binding site" evidence="10">
    <location>
        <begin position="418"/>
        <end position="419"/>
    </location>
    <ligand>
        <name>substrate</name>
    </ligand>
</feature>
<dbReference type="OrthoDB" id="9765195at2"/>
<organism evidence="12 13">
    <name type="scientific">Massilia eurypsychrophila</name>
    <dbReference type="NCBI Taxonomy" id="1485217"/>
    <lineage>
        <taxon>Bacteria</taxon>
        <taxon>Pseudomonadati</taxon>
        <taxon>Pseudomonadota</taxon>
        <taxon>Betaproteobacteria</taxon>
        <taxon>Burkholderiales</taxon>
        <taxon>Oxalobacteraceae</taxon>
        <taxon>Telluria group</taxon>
        <taxon>Massilia</taxon>
    </lineage>
</organism>
<dbReference type="InterPro" id="IPR017853">
    <property type="entry name" value="GH"/>
</dbReference>
<feature type="binding site" evidence="10">
    <location>
        <position position="176"/>
    </location>
    <ligand>
        <name>substrate</name>
    </ligand>
</feature>
<keyword evidence="4 11" id="KW-0378">Hydrolase</keyword>
<dbReference type="EC" id="3.2.1.21" evidence="3 11"/>
<comment type="similarity">
    <text evidence="2 11">Belongs to the glycosyl hydrolase 1 family.</text>
</comment>
<accession>A0A2G8TBX0</accession>
<feature type="binding site" evidence="10">
    <location>
        <position position="31"/>
    </location>
    <ligand>
        <name>substrate</name>
    </ligand>
</feature>
<comment type="catalytic activity">
    <reaction evidence="1 11">
        <text>Hydrolysis of terminal, non-reducing beta-D-glucosyl residues with release of beta-D-glucose.</text>
        <dbReference type="EC" id="3.2.1.21"/>
    </reaction>
</comment>
<evidence type="ECO:0000256" key="6">
    <source>
        <dbReference type="ARBA" id="ARBA00023277"/>
    </source>
</evidence>
<gene>
    <name evidence="12" type="ORF">CR105_18820</name>
</gene>
<evidence type="ECO:0000256" key="8">
    <source>
        <dbReference type="ARBA" id="ARBA00023326"/>
    </source>
</evidence>
<keyword evidence="13" id="KW-1185">Reference proteome</keyword>
<evidence type="ECO:0000256" key="7">
    <source>
        <dbReference type="ARBA" id="ARBA00023295"/>
    </source>
</evidence>
<dbReference type="GO" id="GO:0005829">
    <property type="term" value="C:cytosol"/>
    <property type="evidence" value="ECO:0007669"/>
    <property type="project" value="TreeGrafter"/>
</dbReference>
<evidence type="ECO:0000313" key="13">
    <source>
        <dbReference type="Proteomes" id="UP000230390"/>
    </source>
</evidence>
<dbReference type="EMBL" id="PDOC01000013">
    <property type="protein sequence ID" value="PIL43557.1"/>
    <property type="molecule type" value="Genomic_DNA"/>
</dbReference>
<dbReference type="FunFam" id="3.20.20.80:FF:000004">
    <property type="entry name" value="Beta-glucosidase 6-phospho-beta-glucosidase"/>
    <property type="match status" value="1"/>
</dbReference>
<dbReference type="NCBIfam" id="TIGR03356">
    <property type="entry name" value="BGL"/>
    <property type="match status" value="1"/>
</dbReference>
<comment type="caution">
    <text evidence="12">The sequence shown here is derived from an EMBL/GenBank/DDBJ whole genome shotgun (WGS) entry which is preliminary data.</text>
</comment>
<dbReference type="Gene3D" id="3.20.20.80">
    <property type="entry name" value="Glycosidases"/>
    <property type="match status" value="1"/>
</dbReference>
<evidence type="ECO:0000256" key="10">
    <source>
        <dbReference type="PIRSR" id="PIRSR617736-2"/>
    </source>
</evidence>
<evidence type="ECO:0000313" key="12">
    <source>
        <dbReference type="EMBL" id="PIL43557.1"/>
    </source>
</evidence>
<feature type="binding site" evidence="10">
    <location>
        <position position="305"/>
    </location>
    <ligand>
        <name>substrate</name>
    </ligand>
</feature>
<dbReference type="PRINTS" id="PR00131">
    <property type="entry name" value="GLHYDRLASE1"/>
</dbReference>
<dbReference type="Proteomes" id="UP000230390">
    <property type="component" value="Unassembled WGS sequence"/>
</dbReference>
<evidence type="ECO:0000256" key="11">
    <source>
        <dbReference type="RuleBase" id="RU361175"/>
    </source>
</evidence>
<evidence type="ECO:0000256" key="1">
    <source>
        <dbReference type="ARBA" id="ARBA00000448"/>
    </source>
</evidence>
<keyword evidence="5" id="KW-0136">Cellulose degradation</keyword>
<dbReference type="SUPFAM" id="SSF51445">
    <property type="entry name" value="(Trans)glycosidases"/>
    <property type="match status" value="1"/>
</dbReference>
<keyword evidence="6" id="KW-0119">Carbohydrate metabolism</keyword>
<reference evidence="12 13" key="1">
    <citation type="submission" date="2017-10" db="EMBL/GenBank/DDBJ databases">
        <title>Massilia psychrophilum sp. nov., a novel purple-pigmented bacterium isolated from Tianshan glacier, Xinjiang Municipality, China.</title>
        <authorList>
            <person name="Wang H."/>
        </authorList>
    </citation>
    <scope>NUCLEOTIDE SEQUENCE [LARGE SCALE GENOMIC DNA]</scope>
    <source>
        <strain evidence="12 13">JCM 30074</strain>
    </source>
</reference>
<keyword evidence="7 11" id="KW-0326">Glycosidase</keyword>
<proteinExistence type="inferred from homology"/>
<feature type="binding site" evidence="10">
    <location>
        <position position="411"/>
    </location>
    <ligand>
        <name>substrate</name>
    </ligand>
</feature>
<protein>
    <recommendedName>
        <fullName evidence="3 11">Beta-glucosidase</fullName>
        <ecNumber evidence="3 11">3.2.1.21</ecNumber>
    </recommendedName>
</protein>